<keyword evidence="3" id="KW-0808">Transferase</keyword>
<dbReference type="PANTHER" id="PTHR34220:SF7">
    <property type="entry name" value="SENSOR HISTIDINE KINASE YPDA"/>
    <property type="match status" value="1"/>
</dbReference>
<feature type="transmembrane region" description="Helical" evidence="1">
    <location>
        <begin position="100"/>
        <end position="125"/>
    </location>
</feature>
<dbReference type="InterPro" id="IPR010559">
    <property type="entry name" value="Sig_transdc_His_kin_internal"/>
</dbReference>
<reference evidence="3 4" key="1">
    <citation type="submission" date="2019-03" db="EMBL/GenBank/DDBJ databases">
        <title>Genomic Encyclopedia of Archaeal and Bacterial Type Strains, Phase II (KMG-II): from individual species to whole genera.</title>
        <authorList>
            <person name="Goeker M."/>
        </authorList>
    </citation>
    <scope>NUCLEOTIDE SEQUENCE [LARGE SCALE GENOMIC DNA]</scope>
    <source>
        <strain evidence="3 4">DSM 19034</strain>
    </source>
</reference>
<keyword evidence="4" id="KW-1185">Reference proteome</keyword>
<dbReference type="Pfam" id="PF06580">
    <property type="entry name" value="His_kinase"/>
    <property type="match status" value="1"/>
</dbReference>
<dbReference type="SUPFAM" id="SSF55874">
    <property type="entry name" value="ATPase domain of HSP90 chaperone/DNA topoisomerase II/histidine kinase"/>
    <property type="match status" value="1"/>
</dbReference>
<feature type="transmembrane region" description="Helical" evidence="1">
    <location>
        <begin position="12"/>
        <end position="30"/>
    </location>
</feature>
<proteinExistence type="predicted"/>
<evidence type="ECO:0000313" key="3">
    <source>
        <dbReference type="EMBL" id="TDO22736.1"/>
    </source>
</evidence>
<dbReference type="RefSeq" id="WP_133554351.1">
    <property type="nucleotide sequence ID" value="NZ_SNWM01000002.1"/>
</dbReference>
<comment type="caution">
    <text evidence="3">The sequence shown here is derived from an EMBL/GenBank/DDBJ whole genome shotgun (WGS) entry which is preliminary data.</text>
</comment>
<dbReference type="GO" id="GO:0000155">
    <property type="term" value="F:phosphorelay sensor kinase activity"/>
    <property type="evidence" value="ECO:0007669"/>
    <property type="project" value="InterPro"/>
</dbReference>
<dbReference type="InterPro" id="IPR036890">
    <property type="entry name" value="HATPase_C_sf"/>
</dbReference>
<dbReference type="OrthoDB" id="9792992at2"/>
<dbReference type="InterPro" id="IPR050640">
    <property type="entry name" value="Bact_2-comp_sensor_kinase"/>
</dbReference>
<evidence type="ECO:0000259" key="2">
    <source>
        <dbReference type="Pfam" id="PF06580"/>
    </source>
</evidence>
<keyword evidence="1" id="KW-1133">Transmembrane helix</keyword>
<dbReference type="GO" id="GO:0016020">
    <property type="term" value="C:membrane"/>
    <property type="evidence" value="ECO:0007669"/>
    <property type="project" value="InterPro"/>
</dbReference>
<protein>
    <submittedName>
        <fullName evidence="3">Histidine kinase</fullName>
    </submittedName>
</protein>
<accession>A0A4R6ILA9</accession>
<keyword evidence="3" id="KW-0418">Kinase</keyword>
<keyword evidence="1" id="KW-0812">Transmembrane</keyword>
<name>A0A4R6ILA9_9SPHI</name>
<keyword evidence="1" id="KW-0472">Membrane</keyword>
<feature type="transmembrane region" description="Helical" evidence="1">
    <location>
        <begin position="42"/>
        <end position="62"/>
    </location>
</feature>
<dbReference type="AlphaFoldDB" id="A0A4R6ILA9"/>
<dbReference type="Proteomes" id="UP000295499">
    <property type="component" value="Unassembled WGS sequence"/>
</dbReference>
<gene>
    <name evidence="3" type="ORF">CLV32_1719</name>
</gene>
<dbReference type="PANTHER" id="PTHR34220">
    <property type="entry name" value="SENSOR HISTIDINE KINASE YPDA"/>
    <property type="match status" value="1"/>
</dbReference>
<feature type="transmembrane region" description="Helical" evidence="1">
    <location>
        <begin position="69"/>
        <end position="88"/>
    </location>
</feature>
<feature type="domain" description="Signal transduction histidine kinase internal region" evidence="2">
    <location>
        <begin position="144"/>
        <end position="220"/>
    </location>
</feature>
<evidence type="ECO:0000256" key="1">
    <source>
        <dbReference type="SAM" id="Phobius"/>
    </source>
</evidence>
<dbReference type="EMBL" id="SNWM01000002">
    <property type="protein sequence ID" value="TDO22736.1"/>
    <property type="molecule type" value="Genomic_DNA"/>
</dbReference>
<evidence type="ECO:0000313" key="4">
    <source>
        <dbReference type="Proteomes" id="UP000295499"/>
    </source>
</evidence>
<sequence length="336" mass="38811">MQLHKKKTIPYLEIAINMLMLLIFCAFSVLTPKMGKKEILSVTLIISIFYIHTFFIIPVLVAQKKKLRYAVLIIALSVTFYLLIRKIIRTLFDDVQTGEDVFYIIFTLTAVLLLTLCLSFVYAYLRTIKAKERLFNLRLGSKESELRLLKSQVNPHFLFNSLNAIYATALVENAPKTSESIAKLASLIRYMQKDMNENFIPLKNEIKYIEDYVAIQKIRSAVEPIVELRFENIENYIISPGLLIPFVENAFKYGIDPSKPSKLEISVSCGNNWIIFECINTYHEGYKTYKKEEGFGIGIRNTKQRLELAYRKNHTFEIKKLNGVFSVKMGINTAQK</sequence>
<organism evidence="3 4">
    <name type="scientific">Pedobacter duraquae</name>
    <dbReference type="NCBI Taxonomy" id="425511"/>
    <lineage>
        <taxon>Bacteria</taxon>
        <taxon>Pseudomonadati</taxon>
        <taxon>Bacteroidota</taxon>
        <taxon>Sphingobacteriia</taxon>
        <taxon>Sphingobacteriales</taxon>
        <taxon>Sphingobacteriaceae</taxon>
        <taxon>Pedobacter</taxon>
    </lineage>
</organism>